<dbReference type="EMBL" id="GANO01004253">
    <property type="protein sequence ID" value="JAB55618.1"/>
    <property type="molecule type" value="mRNA"/>
</dbReference>
<organism evidence="3">
    <name type="scientific">Corethrella appendiculata</name>
    <dbReference type="NCBI Taxonomy" id="1370023"/>
    <lineage>
        <taxon>Eukaryota</taxon>
        <taxon>Metazoa</taxon>
        <taxon>Ecdysozoa</taxon>
        <taxon>Arthropoda</taxon>
        <taxon>Hexapoda</taxon>
        <taxon>Insecta</taxon>
        <taxon>Pterygota</taxon>
        <taxon>Neoptera</taxon>
        <taxon>Endopterygota</taxon>
        <taxon>Diptera</taxon>
        <taxon>Nematocera</taxon>
        <taxon>Culicoidea</taxon>
        <taxon>Chaoboridae</taxon>
        <taxon>Corethrella</taxon>
    </lineage>
</organism>
<feature type="region of interest" description="Disordered" evidence="2">
    <location>
        <begin position="538"/>
        <end position="568"/>
    </location>
</feature>
<reference evidence="3" key="1">
    <citation type="journal article" date="2014" name="Insect Biochem. Mol. Biol.">
        <title>An insight into the sialome of the frog biting fly, Corethrella appendiculata.</title>
        <authorList>
            <person name="Ribeiro J.M.C."/>
            <person name="Chagas A.C."/>
            <person name="Pham V.M."/>
            <person name="Lounibos L.P."/>
            <person name="Calvo E."/>
        </authorList>
    </citation>
    <scope>NUCLEOTIDE SEQUENCE</scope>
    <source>
        <tissue evidence="3">Salivary glands</tissue>
    </source>
</reference>
<feature type="compositionally biased region" description="Low complexity" evidence="2">
    <location>
        <begin position="1133"/>
        <end position="1145"/>
    </location>
</feature>
<feature type="compositionally biased region" description="Basic and acidic residues" evidence="2">
    <location>
        <begin position="1146"/>
        <end position="1156"/>
    </location>
</feature>
<keyword evidence="1" id="KW-0175">Coiled coil</keyword>
<feature type="region of interest" description="Disordered" evidence="2">
    <location>
        <begin position="1133"/>
        <end position="1158"/>
    </location>
</feature>
<dbReference type="Gene3D" id="3.10.20.90">
    <property type="entry name" value="Phosphatidylinositol 3-kinase Catalytic Subunit, Chain A, domain 1"/>
    <property type="match status" value="1"/>
</dbReference>
<proteinExistence type="evidence at transcript level"/>
<feature type="region of interest" description="Disordered" evidence="2">
    <location>
        <begin position="442"/>
        <end position="472"/>
    </location>
</feature>
<evidence type="ECO:0000256" key="2">
    <source>
        <dbReference type="SAM" id="MobiDB-lite"/>
    </source>
</evidence>
<accession>W4VRA3</accession>
<feature type="compositionally biased region" description="Polar residues" evidence="2">
    <location>
        <begin position="312"/>
        <end position="325"/>
    </location>
</feature>
<feature type="region of interest" description="Disordered" evidence="2">
    <location>
        <begin position="1438"/>
        <end position="1464"/>
    </location>
</feature>
<evidence type="ECO:0000256" key="1">
    <source>
        <dbReference type="SAM" id="Coils"/>
    </source>
</evidence>
<feature type="compositionally biased region" description="Low complexity" evidence="2">
    <location>
        <begin position="182"/>
        <end position="205"/>
    </location>
</feature>
<evidence type="ECO:0000313" key="3">
    <source>
        <dbReference type="EMBL" id="JAB55618.1"/>
    </source>
</evidence>
<name>W4VRA3_9DIPT</name>
<protein>
    <recommendedName>
        <fullName evidence="4">WH2 domain-containing protein</fullName>
    </recommendedName>
</protein>
<sequence>MNGLSTINRLLGKKNKDVSKSTSNLSRSTTNLDSSSQYNKIVPLTAMTNAPFEQTFRITVLLPRDQLYVARIGAKTKLYVLLEMICNDKQLDFSKYEFRHPANYSKIFENELTIGEVGLNEIRLVSKSCISSGVYNSQNSEYRFSTSDIFRYQRNNIRESSLSSSDLSRTSKIAMKTTSPYSSTNSLNSMDSSGMSTSSKGNNNGHSHHQPVVPMRKKRQAPRPPSQNSIPEQETICTNPAIFKEPQLPPYSRKNFHVSSPNLYNQDINYHQQSHFDTIEELNNINNDKKTSYNNLKNRPTSMYIIREPEINTENGNGNILHSRQSSSDSSDIKDRTHFTNNPEPIPRKKSFSSLAKKGKAPAPPPRTVKEDKIPVPSPRTVLRSKSEILKEHENISETDSNFSEDLNRAKEFLDKSSQLNIQNHPNVSKVMLNVDNTSTTSPLITTANSPIQSSTTPTTSTTKTTPTATESGPVSIKITTTKSNADTTTITKSPIISKVHIVPENVEKKDDCSSTSSDDDGKIKVYNIKEASAKTITQLNKETTNNISSDSNEKENDKSPPSPTLWTYTLPAPPNFADTSLIHHDRQQKQQQYFQDDTSMLIENTTMITETVTEYDDLVDRIQPFIKDREIILNSDYNVVVESKDKIDEKSKMSLSSSPSTTIVDDHMSSEMLISSDIEDGYHGGNGGKIINTTTTTITTTIVKNDLDNTGNGDHHQNSTKEQQHAKELLINLEKRREKLIENELEYLAQDIINNDNDSDIVKCAKLNNNDEMVHQEPNDFEKSDLKSIDELNTEIINELNSLISENSCKTDNDEDDETNNKILLNNLKNIAAKQSSAEEQENLNLLRNFKISTYKPDEIQNIVTMNENMNGKNDEEEIVELRRKISGEYIRKNNSSDEDEILFRNGGYSNKKEMAPVKRKSLTILNKSPNSKLMNRSDSFHSTRTDYLQSAANLNLTPRSTSYISLIGAQKWENRNSLQNFHNYQINRRKSTSELSISNSPSLQSLEVMKTILNSSRKNSVNNLQQQPSTTDEFIEEITSMATIKRNSFTDISTLVQLKNSYAADYSVKNKLENFADKIEAVEKQEYSEKTAIDENKLSEEIIENKSKSDDEKLEQNKKTESAVSKTIISSASTLESNNNNESNNHDSESDVKKWKYSGPPTINFTTWNERPKIDVSIKYDKDYKFGGSSTLPRGYRNTVNGGATKITVKPILQEEECNTNNLNSNETTNRLPIVRGVEYKKNVKIPTEDSLEKETSSKSFNMIRQLEKSSYFYDNFSRNTSVTTLNSSTAAPSSHAIPSTTLNRVSLNFNTNKFTPIVKGFKSIDESKEQPINEISKITLRSTSLDSKPISSAQQNHNLKTTMSTDGSNQRSFSQDTLRRTGLKEKILATPVVVEEKPIKAATITNKMSSVPPPPPPQNPKLMPVVRGVVVKKQLPPPALDPRDQLLDSIRNFNKNKLKSK</sequence>
<feature type="region of interest" description="Disordered" evidence="2">
    <location>
        <begin position="311"/>
        <end position="378"/>
    </location>
</feature>
<feature type="coiled-coil region" evidence="1">
    <location>
        <begin position="724"/>
        <end position="751"/>
    </location>
</feature>
<evidence type="ECO:0008006" key="4">
    <source>
        <dbReference type="Google" id="ProtNLM"/>
    </source>
</evidence>
<feature type="region of interest" description="Disordered" evidence="2">
    <location>
        <begin position="176"/>
        <end position="233"/>
    </location>
</feature>
<feature type="compositionally biased region" description="Low complexity" evidence="2">
    <location>
        <begin position="450"/>
        <end position="472"/>
    </location>
</feature>
<feature type="compositionally biased region" description="Polar residues" evidence="2">
    <location>
        <begin position="538"/>
        <end position="551"/>
    </location>
</feature>